<dbReference type="InterPro" id="IPR059226">
    <property type="entry name" value="Choice_anch_Q_dom"/>
</dbReference>
<dbReference type="InterPro" id="IPR013517">
    <property type="entry name" value="FG-GAP"/>
</dbReference>
<keyword evidence="1 3" id="KW-0732">Signal</keyword>
<dbReference type="InterPro" id="IPR002126">
    <property type="entry name" value="Cadherin-like_dom"/>
</dbReference>
<dbReference type="InterPro" id="IPR012334">
    <property type="entry name" value="Pectin_lyas_fold"/>
</dbReference>
<dbReference type="SUPFAM" id="SSF51126">
    <property type="entry name" value="Pectin lyase-like"/>
    <property type="match status" value="10"/>
</dbReference>
<dbReference type="InterPro" id="IPR011050">
    <property type="entry name" value="Pectin_lyase_fold/virulence"/>
</dbReference>
<protein>
    <submittedName>
        <fullName evidence="5">Tandem-95 repeat protein</fullName>
    </submittedName>
</protein>
<feature type="signal peptide" evidence="3">
    <location>
        <begin position="1"/>
        <end position="30"/>
    </location>
</feature>
<dbReference type="PROSITE" id="PS50268">
    <property type="entry name" value="CADHERIN_2"/>
    <property type="match status" value="1"/>
</dbReference>
<evidence type="ECO:0000256" key="2">
    <source>
        <dbReference type="SAM" id="MobiDB-lite"/>
    </source>
</evidence>
<dbReference type="EMBL" id="JAENIK010000011">
    <property type="protein sequence ID" value="MBK1817001.1"/>
    <property type="molecule type" value="Genomic_DNA"/>
</dbReference>
<dbReference type="Gene3D" id="2.60.40.3440">
    <property type="match status" value="6"/>
</dbReference>
<dbReference type="GO" id="GO:0005509">
    <property type="term" value="F:calcium ion binding"/>
    <property type="evidence" value="ECO:0007669"/>
    <property type="project" value="InterPro"/>
</dbReference>
<dbReference type="CDD" id="cd11304">
    <property type="entry name" value="Cadherin_repeat"/>
    <property type="match status" value="1"/>
</dbReference>
<dbReference type="NCBIfam" id="NF041518">
    <property type="entry name" value="choice_anch_Q"/>
    <property type="match status" value="2"/>
</dbReference>
<dbReference type="Pfam" id="PF17963">
    <property type="entry name" value="Big_9"/>
    <property type="match status" value="8"/>
</dbReference>
<feature type="region of interest" description="Disordered" evidence="2">
    <location>
        <begin position="6082"/>
        <end position="6105"/>
    </location>
</feature>
<dbReference type="Gene3D" id="2.130.10.130">
    <property type="entry name" value="Integrin alpha, N-terminal"/>
    <property type="match status" value="1"/>
</dbReference>
<evidence type="ECO:0000313" key="5">
    <source>
        <dbReference type="EMBL" id="MBK1817001.1"/>
    </source>
</evidence>
<feature type="region of interest" description="Disordered" evidence="2">
    <location>
        <begin position="3319"/>
        <end position="3338"/>
    </location>
</feature>
<name>A0A934R4I4_9BACT</name>
<dbReference type="PANTHER" id="PTHR11319:SF35">
    <property type="entry name" value="OUTER MEMBRANE PROTEIN PMPC-RELATED"/>
    <property type="match status" value="1"/>
</dbReference>
<organism evidence="5 6">
    <name type="scientific">Luteolibacter yonseiensis</name>
    <dbReference type="NCBI Taxonomy" id="1144680"/>
    <lineage>
        <taxon>Bacteria</taxon>
        <taxon>Pseudomonadati</taxon>
        <taxon>Verrucomicrobiota</taxon>
        <taxon>Verrucomicrobiia</taxon>
        <taxon>Verrucomicrobiales</taxon>
        <taxon>Verrucomicrobiaceae</taxon>
        <taxon>Luteolibacter</taxon>
    </lineage>
</organism>
<evidence type="ECO:0000259" key="4">
    <source>
        <dbReference type="PROSITE" id="PS50268"/>
    </source>
</evidence>
<dbReference type="NCBIfam" id="NF012211">
    <property type="entry name" value="tand_rpt_95"/>
    <property type="match status" value="6"/>
</dbReference>
<dbReference type="GO" id="GO:0016020">
    <property type="term" value="C:membrane"/>
    <property type="evidence" value="ECO:0007669"/>
    <property type="project" value="InterPro"/>
</dbReference>
<feature type="domain" description="Cadherin" evidence="4">
    <location>
        <begin position="4193"/>
        <end position="4291"/>
    </location>
</feature>
<keyword evidence="6" id="KW-1185">Reference proteome</keyword>
<dbReference type="GO" id="GO:0007156">
    <property type="term" value="P:homophilic cell adhesion via plasma membrane adhesion molecules"/>
    <property type="evidence" value="ECO:0007669"/>
    <property type="project" value="InterPro"/>
</dbReference>
<dbReference type="RefSeq" id="WP_200351924.1">
    <property type="nucleotide sequence ID" value="NZ_BAABHZ010000006.1"/>
</dbReference>
<evidence type="ECO:0000256" key="1">
    <source>
        <dbReference type="ARBA" id="ARBA00022729"/>
    </source>
</evidence>
<dbReference type="Pfam" id="PF13229">
    <property type="entry name" value="Beta_helix"/>
    <property type="match status" value="2"/>
</dbReference>
<sequence length="6105" mass="631003">MSLQPALARRVPRCVSVFVLLFLAFVATQAASALQIVHVDSDAPAGGNGGSWDSAYADLPTALSRVNPTPANPVEIWIKRGTYKPTTGTDRNATFLLKSFLTLRGGFLGIEGSAAQRVRASGSETVLSGDIGTPDPDAVTTDSLADSTTLLPVNPSQDAVKDNSYNVVRAVGLSSITLDQVVITGGAALDEDMDSVKIESSVQLGSETGFMVDLESKVAGAGLFSVNSTLDITDCLFVRNTARGLGGAIAARNGAVSITESSFARNSSALAGGAVSLQDIGTTVVSGNKLYANSSGHLAGALWVQSSAGSPTVRGYLNQLLMGLITSTDLARLKEGLIPGLDPKKPLTILQLGKEGYGIGKSIYDLYQKVQNQAVGKAEKILGAQIGGAVASLGNVYAGVSIAVALIDFGVEIAKAFGVSANDPFILGWTQFSNFFNTYLSPTGWAKLLLNAILGEPAVDHNKLAQQIRNQDYKDNHNKVASKTFADNRFELNSSTGMGGAVVIIRANINLIRSHFINNEAIAGGGAVAAFGYNNVTIENSALTGNHSVLGHSAVSAGSRTILRCVNDAFVDNHSDSPFGRAVSIETGAEGAIGNSVLWNNTSGPNKTVGSDVFAARRDDLDDTKGKMSVMEPYAGNFYTGEPAGMREVFYDTPSIRDYCDSAGDARGAYFGTCIIHNCDIQGLDSLTLGSEYFGNFKSGLEYLTQMKEPNVGEGIAPYAVTSGTNFARDPMFLNGVQPHPLSPLVDAATTSILFSTFVNGLYDLNGNRRDTHPPIDIGPIENDGGFPADTVFYVNSARTTPAPETGLTWETSFKTLGAALRQPLTPGGQIWVAKGTYRVAGGDTTFTLKPGISLIGGFKEGDDDITQSQPLVNHTIISGETGNSGREDNTTTLLTGMEFLQRDPGGDVYSIYARRAALPRLIQGFEFTAAEGGPAVKVIAPVVIRNCSFYDNHGPDRALAIHRLDDHNRYAAQVIDSSFTGNSGGAIDSDVFNLDLVRSEFKYNTAPLGAGLYLHTTDHARRGSTRIERCVFVGNAATAGRGGAIHAEYDDIQSGRTLRIAHCVIAYNSATPAAGDSSNLGGAGLWLPTDPSPRGKSGVSITNSILWGNRLAGTFPATTLERQQLAVPIYPAYYNMLAPLLLNNDIEGLDQYTTLAGATGNIDFDPVFNSDYTVAADSMVLNRGAEYSSALDTTAAFGLAADMGAFENPTVELPRLFIPLHFETQAPTENGRIYKLSLFNGALTRTNFVWEVKRPGGGGYVPVVADAFTSWSGDATLTLTNPPYNWNGSFYRLRMVNVDGKRSSSTEVRIDIQPSILYVKAGGSGTRDGSSWDNAMATPAPALAISPAYTRIFVAAGDYTMLPSGAQPGVRLYGGFTGTESSASQRVRGANETILRCTTPDVPMIGIEGTAPLGNLIDGFTVKGAATVGTPKSSCISVVGTNTTFSDVRFAFAGIRQTAILSIRGTTVISDCSFTDGRATPVLASSGTLRVDHSTFTDNGITRVGGLRAGAILAEGGGGLTVTDSTFTNNSGHVAGAINHEHTGPFGPAGGLASIERCRFIGNSGGAGAVHLQCPGNHLIRNSVFSDNRAIPTDSSSGWGGAIRVARDAVLTVSQSTLVGNSAFTNGGAIDGTYLTTGSCTLIHSIVWGNSGPATGTALVGVKTITNSHVQGLTSYDPLLDPAGGSDHPLALGSPLINSAGTNATISGTTDLQGGTRFYNTEADLGSSEFSAPSPAKVYLRIRPTDQELFEERPASFSASASIGSNTGSTPVEWKYFDGTSYVPVSGLPGFTVSMANGVSTLAHPAVTLAMSGRKFMATFPAAPGVEIPFTLTVKPRLVLYVDGRIDPSGDGKSWATAFKTISQAFAAATADTNIWVATGDYVEANLTPPSGARLLVGFAGNETEEGQRNPTANPIRLGTPLADRSLVVDDTTTFLPPTPLNPGQEGRWQVDRGDGVFVDLTPDAWHTLTLINGVPGLTILGNPAFVGYRYRLVASENGAEVFTSLPATVTVIPRYLVYVDAGVTGGSHDGKDWENAFSDLSTALAAYPAFADFKVAEGTYVAPADGGFALRRSLTLTGGYLAGTETRDPAVHRTILRSPGSATSRATTLYSTADRGMVDSLSIIDGFVFRNAGLGIGLKAASPVIRNCRFEALVSAIDIADGNPVVENSIFTDQFDTAINNKGTSLLTVSGCHFERNGAGIPGRTVVYGSAIVVGTYATSGANNTRAKAVISDSTFSNNLAPTSGPAVAVSSAAVLDVTRCRFTTNARGGITAGPASTVDVRQSLFDHNGQGAINANGSLRVSFSTLALNSGGAAIDTYGNTEVRDSILWGNSYNGASDREEYQFRQSQGTSTLSHNIIQGLKKLAGTSLLPFDPRFADAPNGDFRLAPDSPAIDSGLGADLLEGETDLSNASRLSGAAPDLGAFEAATGTTPEYGFVLPASLSGPVGSTLTVAHTAPPGSSVVWQYSSDGIAWSSINPTGGSASSPPGASASVKSLSQLTLASIKPPLDGISLRLVLDISGISYISQTISVSVVPFKTLYVDANAASPGDGRTWDTAFKNLSDALNSADQVHRKIEIARGTYHAPAASFQLSGFEVRGGWPTGGIGPRDPAANETILTGVPAGGGTRAPIVVTIAPGGLIPALLEGVTIENGGTGIRVGNTLPDLRDLIVRGNSNTGLVVESNPPLSGGRVENSIFENNTGVQGGGIRLDGSVPTLERVIVRGNTAAEGGGIHVSSQGPVFTSLLVTGNVADTGGGVYAAAAARFDQATIAGNRSRVSAGIHGRTTVSLRDSIVWGNRATEAGSDPQLGGNHPPSVYTNLSRTIVEQTSVSSGVMFHDPIFVSPVDAASAPTTAGDYRLRAVSPAIDAGDDAVVTGRSLDIAGNPRVVANVDLGAYESPFTAPAAPLAVTRQPENLQYRIGGTNNTFTVAGTGAESIRWEYALPGGEWLTLVGVSGFSGADSATLVLSSLGADISSARIRAVLTSADGSKVYSEERTLTVYSPRYYVNANRNGSEPENGLTWATAYRSLDAVLALPYDSEGTEIWIAAGTYRPATSFVLRPGTSVYGGFAGTETQLSDRDLAAHVTAFAGSAGSSPIVSIPFVNVTMQPVRITDVTFRDSGSYGISYGANFPLNLDRVHFTRLGTGLYQTSGTANITRSSFTSNQSAIYSKVSALDVRLTEFRGNGGGNGTPVVHIPQGGQSQLFENCLFAGNSTTSVYTRGLTTLRHVSLVNNLGGTALDAGSNVTLNNSIIWGNRTAGSTTVPAQAAGSISGASNVIELATSLEPIFVGPVPAAAAPTLLGDYQLDGASHVIESGTNAESNTSGTDLAGAPRLHGAQVDPGAYEYQSDPYFITPPANAVATIGGTVRYTVSATAVVESYTWQESVDGTTWTPLTDGAVFAGSNTAALSVTGDKTLAGHRYRAVLRFPDGPELPSEAARYDFVSLDSVTTAGFATPAVFTSTASGNVTSYQWQVSVNGGPFANVANDPAHSGATTPVLTIAGNSAFTNRTYRVRVTFSGSPTTNSNSLAYLYAEFTATPSGVVRNGTLAYGGSGFGFELPGIDTATLNPASVSAQTRFSGRAGLTAPVVTGSRIAFEFLKDLHAGEHVTVTTSAALTAGGITARPQVWEFVKGVRSGAGVFDHTAPVSGAPAAATTFALADLDGDANASIDAVVAGPAGNQVYLNDGSGNFSASGPAFGAADATSIVLGSFTSAGRLDAAIANADGSIGIWSNNGSGVFVLLQTIPAGSARTLALGDLDADGDLDLFVALSGGNRVCLNNGSGGFSATGSVFGGNSGTSVAIGDVDNDGRLDALVGAGTTSSLWINQGNGTFNAASQSFANRPADRVAIADFDRDGFPDLVFTRTNAATQIWQNQKNGTFAPSSTSLGGGNAALATGDTNGDDIPDIILTDATGAIRTWSGGGFSRTENQPQLAFDDRIQLADLNGDGALDLFGLDVSGQPAGSLYRVVTSTGDEDTAIPLTSTGFTRETAAPVTHVRIASLPSLGSLSDGAATVGIGRTFTLAEAAALTFQPGADLHGFDSFTWLASTDGTNFDPAPVSYWLIIVPQADAVVPGTDSIILAQGGTATTLDGGGTSVLANDANVDPGTTLSASLVGRPAHGTLSLNTDGTFSYHHDGGETRSDQFTYRARNNTSGRFDDAVVTIAIGNINDAPVSIDFAEGGTLYTGQPAGTTAGSLAAIDPDPEDEGLLTFSVTSGDGFTIEGDVLKTSATLDASAGLSREVVIRATDPAGLFVEKAVTISLTRPPTALAAGFTTDEDSSTATPLGGTDGAAALAYEIVDAPAHGSLTGSGADISYQPDLDFNGTDIFTFRVTDGVIVSAPATVIITVDPVNDAPVLAGAELPDTTDELPTSVTLTGADVDGGAPQYWIETQGNHGTSVIDGTTLTYTPTRDTVILPTYDWVIIYAYDNGGLRSMTQSVRVLVTPVNDAPVLAVTPTSSQTDVPKGTPITFKATVTDHDSTSTLALTTPPASGSLEIQTDGTVIYTNNPGFTGTDSFTLTATDGELDSVPVTLVVSIIDPAPVASDTSVTGDQRTTLRTFLNGYDIQGDGLTAAIVSGPAHGTVSLAPLHVPGHALASYEAAYTPDADFSGTDSLTFTMTDAGGNVSEPATATFIVREVNAAPVALPVTKSQSGLLPVMELILSGTDTENSPLNYRIVTPPQAGTLSGSGPDFTYTPATSPFEGGDSFTYVVNDGARDSAAATVTLTFTNEHPDPTTAPDTATVYRGLNAEIDVLANDSDPWGNPLFIAAVTPAAHGTVTRTGSGATARIIYQHDGGDATEDSFTYTLSNFETTIEQEVYVTIKDRTIIVDNSADSGPGTLREAFDTVNRLATTPAAPDNAFPVWTIEVHPYQTPGEPGLRFNYDLQTAGEADELLGDSALFLRGKATIEASSAYPIVIRRSAYADAMRVLHITPSAEATLKNITFAGGKAHEGAGIYNEGKLTLENVELRENTATSLDGDPGAGGGLFNRNAPVTLAGVRFNANLADDAAGLHNLADGPFKSAVITATEASFSGQAPVTDFRSVALNGGSASILAGDLTAQTPTAPWFGPIGDTTIRKRFSTLLPVVLGSGHTLAFSADDIPAYQRSVTIGGSGASRTLTAIFADTLAEGFYPASVTASGSGVTFTRQFDLTLASGSDQTPVLRDDYLAARYQEDIDLTSLALANDEDPDGTPLTNISIVNGPGSGTLYYQQGMPRLYVNGDTTVKYTVSGTTSSAVIHVRSNQPRNPGVTTGDDSGPGSLREGIDLSNTYTAQSWSFKPSGLARPLVEASGIGDNDPDTGASAYLIKGNVVIDGTNQPGFLIRRTDGAPAMRLFHIAPGATLTLKNLTVENGLSTAGGAIYNEGTLILEGAILQNNTASATETTAGLGGAIYNAGGTVTTTGSSLLSNTAESVTDPVLPGLGAAIFTFNGTVTLNGTSIMENTAGEGAALFAEGNAGHARVYLTNSRLGKSFAASDLNSRTSAGGQVSFQNRTSSIDRITGPWISPIPDLVMDSASRLDFFANDLIPGMSIHATSGYQAVVPDSGLVITGTGLNRRLAVNGALSGLSNIHITATDGGVSYDQTFIVAADTGVVTNPTANPDVAEIYPTQSAVIDVVANDTDPLGLRLLVTSVTAPAHGTATIMEDGRISYTHTGTASPGTDEFFYTVSNGFGGTATIGVQIRFKVSTRTVTTIYELATAINEINATPALPWTIVINAGVMPLPWNTFNAVSDGEYYTAFRIAGNITIDASSSPGFTLFSPPGGGGGPPSRAFSVNPGASLTLKNLSLSGGNVQTFGSGGVGGAVRNRGTFNADHVTFLSNNATSGDARGGALYNDGGTAVLTDCVFTSNTATGTTGRGGAIVSKNGSLALTRVTFSGNKATTSADDLYLFADGNGTTASLLVTETTVPAFETATFNGGTLSLTGITANAAPVFAGYAVSTAYQTPTTISLSKLLAKTTDTDPVSVLSVGSPTNGGSVSLQSTGILYTPRGGFSGTATFAVVLADSRGARVAGTVAVTVRPASEGGGVGANTPELSFMPGGNVSLTFHAIPGRGYLLQRSTDMINWDTIATLTADGTGNMEFTDEDPPKPNGFYRLKRP</sequence>
<reference evidence="5" key="1">
    <citation type="submission" date="2021-01" db="EMBL/GenBank/DDBJ databases">
        <title>Modified the classification status of verrucomicrobia.</title>
        <authorList>
            <person name="Feng X."/>
        </authorList>
    </citation>
    <scope>NUCLEOTIDE SEQUENCE</scope>
    <source>
        <strain evidence="5">JCM 18052</strain>
    </source>
</reference>
<dbReference type="Gene3D" id="2.160.20.10">
    <property type="entry name" value="Single-stranded right-handed beta-helix, Pectin lyase-like"/>
    <property type="match status" value="5"/>
</dbReference>
<dbReference type="SUPFAM" id="SSF69318">
    <property type="entry name" value="Integrin alpha N-terminal domain"/>
    <property type="match status" value="1"/>
</dbReference>
<proteinExistence type="predicted"/>
<dbReference type="Proteomes" id="UP000600139">
    <property type="component" value="Unassembled WGS sequence"/>
</dbReference>
<dbReference type="PANTHER" id="PTHR11319">
    <property type="entry name" value="G PROTEIN-COUPLED RECEPTOR-RELATED"/>
    <property type="match status" value="1"/>
</dbReference>
<comment type="caution">
    <text evidence="5">The sequence shown here is derived from an EMBL/GenBank/DDBJ whole genome shotgun (WGS) entry which is preliminary data.</text>
</comment>
<dbReference type="Pfam" id="PF13517">
    <property type="entry name" value="FG-GAP_3"/>
    <property type="match status" value="2"/>
</dbReference>
<feature type="compositionally biased region" description="Polar residues" evidence="2">
    <location>
        <begin position="3319"/>
        <end position="3330"/>
    </location>
</feature>
<dbReference type="InterPro" id="IPR028994">
    <property type="entry name" value="Integrin_alpha_N"/>
</dbReference>
<accession>A0A934R4I4</accession>
<gene>
    <name evidence="5" type="ORF">JIN84_15360</name>
</gene>
<evidence type="ECO:0000313" key="6">
    <source>
        <dbReference type="Proteomes" id="UP000600139"/>
    </source>
</evidence>
<evidence type="ECO:0000256" key="3">
    <source>
        <dbReference type="SAM" id="SignalP"/>
    </source>
</evidence>
<dbReference type="InterPro" id="IPR039448">
    <property type="entry name" value="Beta_helix"/>
</dbReference>
<dbReference type="SMART" id="SM00710">
    <property type="entry name" value="PbH1"/>
    <property type="match status" value="26"/>
</dbReference>
<dbReference type="InterPro" id="IPR006626">
    <property type="entry name" value="PbH1"/>
</dbReference>
<feature type="chain" id="PRO_5037048902" evidence="3">
    <location>
        <begin position="31"/>
        <end position="6105"/>
    </location>
</feature>